<dbReference type="Proteomes" id="UP001139012">
    <property type="component" value="Unassembled WGS sequence"/>
</dbReference>
<dbReference type="InterPro" id="IPR012341">
    <property type="entry name" value="6hp_glycosidase-like_sf"/>
</dbReference>
<sequence>MKRSGLQLTFLVLVVVAFPAWAQEAAPSGKRWLDHLVNDLIPFWSSEAALGKPVGAFPSIRCDDGTLYSERAPCPEIGPGRTLNERYTVALSRQSFGYGVAFHLTGERKYLDMMKAGIDFIRFNAIDRSNGGIATTQYLSQGSWGPAPGLRTPQQLAYGLLGLAFYYYLTGDPDVLHDLLSVKNYIFEKYSVAGGALQSQLIFRAGATREDKQLVSQLDQMNTYLVLIAPLLQEPTRSDWKDTLIRLAKVMIDQFYSPADKLFFRAANKPSDMVLTNTPTDFGHNAKALWMIRFTGLLTGHQDLVQFAEDNARALLGRAYLEDCGCWAGGLLAGGNLDLDKPWWVYAELDQLAGTMALTDPTYARYLPRVHDYWFSHFVDTQHGEIWNGVDGKTDMPQRKQPKQWEWKNAYHSFEHALVGYIVGQTLNKQPVVLHYAFADDDRVKSVQPYYFSGTVMRIDAESNSDGARVQSVVFSNVH</sequence>
<evidence type="ECO:0000256" key="1">
    <source>
        <dbReference type="SAM" id="SignalP"/>
    </source>
</evidence>
<keyword evidence="3" id="KW-1185">Reference proteome</keyword>
<organism evidence="2 3">
    <name type="scientific">Bradyrhizobium zhengyangense</name>
    <dbReference type="NCBI Taxonomy" id="2911009"/>
    <lineage>
        <taxon>Bacteria</taxon>
        <taxon>Pseudomonadati</taxon>
        <taxon>Pseudomonadota</taxon>
        <taxon>Alphaproteobacteria</taxon>
        <taxon>Hyphomicrobiales</taxon>
        <taxon>Nitrobacteraceae</taxon>
        <taxon>Bradyrhizobium</taxon>
    </lineage>
</organism>
<evidence type="ECO:0000313" key="2">
    <source>
        <dbReference type="EMBL" id="MCG2673362.1"/>
    </source>
</evidence>
<evidence type="ECO:0008006" key="4">
    <source>
        <dbReference type="Google" id="ProtNLM"/>
    </source>
</evidence>
<name>A0ABS9M371_9BRAD</name>
<feature type="signal peptide" evidence="1">
    <location>
        <begin position="1"/>
        <end position="22"/>
    </location>
</feature>
<evidence type="ECO:0000313" key="3">
    <source>
        <dbReference type="Proteomes" id="UP001139012"/>
    </source>
</evidence>
<dbReference type="SUPFAM" id="SSF48208">
    <property type="entry name" value="Six-hairpin glycosidases"/>
    <property type="match status" value="1"/>
</dbReference>
<feature type="chain" id="PRO_5047292620" description="N-acylglucosamine 2-epimerase" evidence="1">
    <location>
        <begin position="23"/>
        <end position="479"/>
    </location>
</feature>
<protein>
    <recommendedName>
        <fullName evidence="4">N-acylglucosamine 2-epimerase</fullName>
    </recommendedName>
</protein>
<dbReference type="PANTHER" id="PTHR15108">
    <property type="entry name" value="N-ACYLGLUCOSAMINE-2-EPIMERASE"/>
    <property type="match status" value="1"/>
</dbReference>
<dbReference type="InterPro" id="IPR008928">
    <property type="entry name" value="6-hairpin_glycosidase_sf"/>
</dbReference>
<keyword evidence="1" id="KW-0732">Signal</keyword>
<gene>
    <name evidence="2" type="ORF">L6637_41550</name>
</gene>
<proteinExistence type="predicted"/>
<reference evidence="2" key="1">
    <citation type="submission" date="2022-01" db="EMBL/GenBank/DDBJ databases">
        <title>Genome sequnece data of strain Bradyrhizobium sp. nov.</title>
        <authorList>
            <person name="Zhang J."/>
        </authorList>
    </citation>
    <scope>NUCLEOTIDE SEQUENCE</scope>
    <source>
        <strain evidence="2">WYCCWR 12774</strain>
    </source>
</reference>
<accession>A0ABS9M371</accession>
<dbReference type="EMBL" id="JAKLUA010000049">
    <property type="protein sequence ID" value="MCG2673362.1"/>
    <property type="molecule type" value="Genomic_DNA"/>
</dbReference>
<dbReference type="RefSeq" id="WP_237874368.1">
    <property type="nucleotide sequence ID" value="NZ_JAKLUA010000049.1"/>
</dbReference>
<comment type="caution">
    <text evidence="2">The sequence shown here is derived from an EMBL/GenBank/DDBJ whole genome shotgun (WGS) entry which is preliminary data.</text>
</comment>
<dbReference type="Gene3D" id="1.50.10.10">
    <property type="match status" value="1"/>
</dbReference>